<dbReference type="Proteomes" id="UP001168540">
    <property type="component" value="Unassembled WGS sequence"/>
</dbReference>
<comment type="caution">
    <text evidence="4">The sequence shown here is derived from an EMBL/GenBank/DDBJ whole genome shotgun (WGS) entry which is preliminary data.</text>
</comment>
<dbReference type="Pfam" id="PF02625">
    <property type="entry name" value="XdhC_CoxI"/>
    <property type="match status" value="1"/>
</dbReference>
<proteinExistence type="predicted"/>
<feature type="domain" description="XdhC- CoxI" evidence="2">
    <location>
        <begin position="19"/>
        <end position="75"/>
    </location>
</feature>
<dbReference type="Pfam" id="PF13478">
    <property type="entry name" value="XdhC_C"/>
    <property type="match status" value="1"/>
</dbReference>
<feature type="domain" description="XdhC Rossmann" evidence="3">
    <location>
        <begin position="177"/>
        <end position="318"/>
    </location>
</feature>
<sequence length="333" mass="35712">MSFRPATGANWLAVLGAAQAANEPAVLVTVARAEGSTPRRPGARMVVGRDWQADTIGGGMLEFRAIDEARAIIAQASVDAAAPRRMRVRMSLGASLGQCCGGVAHLAFELIDASDAGWLQQLVLADRARQTLVRQVPLQSNAPLTLAERDEIGETRLLRFDDAEWLIDVVHPATLQVVLFGAGHVGQALVHMLSALPCHVTWLDPRDEVFPASLPDNVVAEFGDEGDVARQPSSAYWLILTHSHTLDFDILEAVLRRDDAAYVGLIGSKSKRASFVRRLRDKGLSLDSIERQLTCPIGVDGIAGKEPAVIAVAVAAQLLQHFEASRLAGTAAQ</sequence>
<name>A0ABT7XJJ9_9NEIS</name>
<gene>
    <name evidence="4" type="primary">xdhC</name>
    <name evidence="4" type="ORF">QU481_03545</name>
</gene>
<accession>A0ABT7XJJ9</accession>
<evidence type="ECO:0000259" key="2">
    <source>
        <dbReference type="Pfam" id="PF02625"/>
    </source>
</evidence>
<dbReference type="InterPro" id="IPR014308">
    <property type="entry name" value="Xanthine_DH_XdhC"/>
</dbReference>
<evidence type="ECO:0000256" key="1">
    <source>
        <dbReference type="SAM" id="SignalP"/>
    </source>
</evidence>
<protein>
    <submittedName>
        <fullName evidence="4">Xanthine dehydrogenase accessory protein XdhC</fullName>
    </submittedName>
</protein>
<feature type="signal peptide" evidence="1">
    <location>
        <begin position="1"/>
        <end position="20"/>
    </location>
</feature>
<evidence type="ECO:0000313" key="4">
    <source>
        <dbReference type="EMBL" id="MDN0073967.1"/>
    </source>
</evidence>
<dbReference type="InterPro" id="IPR027051">
    <property type="entry name" value="XdhC_Rossmann_dom"/>
</dbReference>
<dbReference type="Gene3D" id="3.40.50.720">
    <property type="entry name" value="NAD(P)-binding Rossmann-like Domain"/>
    <property type="match status" value="1"/>
</dbReference>
<dbReference type="EMBL" id="JAUEDK010000004">
    <property type="protein sequence ID" value="MDN0073967.1"/>
    <property type="molecule type" value="Genomic_DNA"/>
</dbReference>
<dbReference type="InterPro" id="IPR036291">
    <property type="entry name" value="NAD(P)-bd_dom_sf"/>
</dbReference>
<reference evidence="4" key="1">
    <citation type="submission" date="2023-06" db="EMBL/GenBank/DDBJ databases">
        <authorList>
            <person name="Zhang S."/>
        </authorList>
    </citation>
    <scope>NUCLEOTIDE SEQUENCE</scope>
    <source>
        <strain evidence="4">SG2303</strain>
    </source>
</reference>
<dbReference type="RefSeq" id="WP_289828516.1">
    <property type="nucleotide sequence ID" value="NZ_JAUEDK010000004.1"/>
</dbReference>
<keyword evidence="5" id="KW-1185">Reference proteome</keyword>
<feature type="chain" id="PRO_5046037634" evidence="1">
    <location>
        <begin position="21"/>
        <end position="333"/>
    </location>
</feature>
<organism evidence="4 5">
    <name type="scientific">Crenobacter oryzisoli</name>
    <dbReference type="NCBI Taxonomy" id="3056844"/>
    <lineage>
        <taxon>Bacteria</taxon>
        <taxon>Pseudomonadati</taxon>
        <taxon>Pseudomonadota</taxon>
        <taxon>Betaproteobacteria</taxon>
        <taxon>Neisseriales</taxon>
        <taxon>Neisseriaceae</taxon>
        <taxon>Crenobacter</taxon>
    </lineage>
</organism>
<dbReference type="SUPFAM" id="SSF51735">
    <property type="entry name" value="NAD(P)-binding Rossmann-fold domains"/>
    <property type="match status" value="1"/>
</dbReference>
<dbReference type="PANTHER" id="PTHR30388">
    <property type="entry name" value="ALDEHYDE OXIDOREDUCTASE MOLYBDENUM COFACTOR ASSEMBLY PROTEIN"/>
    <property type="match status" value="1"/>
</dbReference>
<keyword evidence="1" id="KW-0732">Signal</keyword>
<evidence type="ECO:0000259" key="3">
    <source>
        <dbReference type="Pfam" id="PF13478"/>
    </source>
</evidence>
<evidence type="ECO:0000313" key="5">
    <source>
        <dbReference type="Proteomes" id="UP001168540"/>
    </source>
</evidence>
<dbReference type="InterPro" id="IPR003777">
    <property type="entry name" value="XdhC_CoxI"/>
</dbReference>
<dbReference type="InterPro" id="IPR052698">
    <property type="entry name" value="MoCofactor_Util/Proc"/>
</dbReference>
<dbReference type="PANTHER" id="PTHR30388:SF6">
    <property type="entry name" value="XANTHINE DEHYDROGENASE SUBUNIT A-RELATED"/>
    <property type="match status" value="1"/>
</dbReference>
<dbReference type="NCBIfam" id="TIGR02964">
    <property type="entry name" value="xanthine_xdhC"/>
    <property type="match status" value="1"/>
</dbReference>